<dbReference type="GO" id="GO:0005524">
    <property type="term" value="F:ATP binding"/>
    <property type="evidence" value="ECO:0007669"/>
    <property type="project" value="UniProtKB-KW"/>
</dbReference>
<dbReference type="InterPro" id="IPR012993">
    <property type="entry name" value="UME"/>
</dbReference>
<dbReference type="PANTHER" id="PTHR11139">
    <property type="entry name" value="ATAXIA TELANGIECTASIA MUTATED ATM -RELATED"/>
    <property type="match status" value="1"/>
</dbReference>
<feature type="domain" description="FAT" evidence="18">
    <location>
        <begin position="1171"/>
        <end position="1728"/>
    </location>
</feature>
<evidence type="ECO:0000256" key="2">
    <source>
        <dbReference type="ARBA" id="ARBA00010769"/>
    </source>
</evidence>
<comment type="catalytic activity">
    <reaction evidence="14">
        <text>L-threonyl-[protein] + ATP = O-phospho-L-threonyl-[protein] + ADP + H(+)</text>
        <dbReference type="Rhea" id="RHEA:46608"/>
        <dbReference type="Rhea" id="RHEA-COMP:11060"/>
        <dbReference type="Rhea" id="RHEA-COMP:11605"/>
        <dbReference type="ChEBI" id="CHEBI:15378"/>
        <dbReference type="ChEBI" id="CHEBI:30013"/>
        <dbReference type="ChEBI" id="CHEBI:30616"/>
        <dbReference type="ChEBI" id="CHEBI:61977"/>
        <dbReference type="ChEBI" id="CHEBI:456216"/>
        <dbReference type="EC" id="2.7.11.1"/>
    </reaction>
</comment>
<evidence type="ECO:0000256" key="8">
    <source>
        <dbReference type="ARBA" id="ARBA00022763"/>
    </source>
</evidence>
<keyword evidence="12" id="KW-0539">Nucleus</keyword>
<dbReference type="InterPro" id="IPR014009">
    <property type="entry name" value="PIK_FAT"/>
</dbReference>
<evidence type="ECO:0000259" key="19">
    <source>
        <dbReference type="PROSITE" id="PS51190"/>
    </source>
</evidence>
<dbReference type="InterPro" id="IPR036940">
    <property type="entry name" value="PI3/4_kinase_cat_sf"/>
</dbReference>
<dbReference type="PROSITE" id="PS00916">
    <property type="entry name" value="PI3_4_KINASE_2"/>
    <property type="match status" value="1"/>
</dbReference>
<dbReference type="InterPro" id="IPR011009">
    <property type="entry name" value="Kinase-like_dom_sf"/>
</dbReference>
<comment type="subunit">
    <text evidence="3">Associates with DNA double-strand breaks.</text>
</comment>
<dbReference type="Gene3D" id="1.25.40.10">
    <property type="entry name" value="Tetratricopeptide repeat domain"/>
    <property type="match status" value="1"/>
</dbReference>
<protein>
    <recommendedName>
        <fullName evidence="4">non-specific serine/threonine protein kinase</fullName>
        <ecNumber evidence="4">2.7.11.1</ecNumber>
    </recommendedName>
</protein>
<dbReference type="InterPro" id="IPR018936">
    <property type="entry name" value="PI3/4_kinase_CS"/>
</dbReference>
<dbReference type="SUPFAM" id="SSF48371">
    <property type="entry name" value="ARM repeat"/>
    <property type="match status" value="1"/>
</dbReference>
<accession>A0AAN7YID4</accession>
<evidence type="ECO:0000256" key="4">
    <source>
        <dbReference type="ARBA" id="ARBA00012513"/>
    </source>
</evidence>
<evidence type="ECO:0000259" key="17">
    <source>
        <dbReference type="PROSITE" id="PS50290"/>
    </source>
</evidence>
<evidence type="ECO:0000256" key="5">
    <source>
        <dbReference type="ARBA" id="ARBA00022527"/>
    </source>
</evidence>
<dbReference type="InterPro" id="IPR057564">
    <property type="entry name" value="HEAT_ATR"/>
</dbReference>
<dbReference type="EMBL" id="JAVRRJ010000003">
    <property type="protein sequence ID" value="KAK5087209.1"/>
    <property type="molecule type" value="Genomic_DNA"/>
</dbReference>
<gene>
    <name evidence="20" type="primary">MEC1</name>
    <name evidence="20" type="ORF">LTR05_004380</name>
</gene>
<feature type="domain" description="PI3K/PI4K catalytic" evidence="17">
    <location>
        <begin position="1843"/>
        <end position="2147"/>
    </location>
</feature>
<evidence type="ECO:0000256" key="11">
    <source>
        <dbReference type="ARBA" id="ARBA00023204"/>
    </source>
</evidence>
<dbReference type="PANTHER" id="PTHR11139:SF125">
    <property type="entry name" value="SERINE_THREONINE-PROTEIN KINASE MEC1"/>
    <property type="match status" value="1"/>
</dbReference>
<name>A0AAN7YID4_9EURO</name>
<evidence type="ECO:0000259" key="18">
    <source>
        <dbReference type="PROSITE" id="PS51189"/>
    </source>
</evidence>
<dbReference type="InterPro" id="IPR000403">
    <property type="entry name" value="PI3/4_kinase_cat_dom"/>
</dbReference>
<dbReference type="PROSITE" id="PS51189">
    <property type="entry name" value="FAT"/>
    <property type="match status" value="1"/>
</dbReference>
<dbReference type="InterPro" id="IPR056802">
    <property type="entry name" value="ATR-like_M-HEAT"/>
</dbReference>
<dbReference type="Pfam" id="PF00454">
    <property type="entry name" value="PI3_PI4_kinase"/>
    <property type="match status" value="1"/>
</dbReference>
<evidence type="ECO:0000256" key="12">
    <source>
        <dbReference type="ARBA" id="ARBA00023242"/>
    </source>
</evidence>
<comment type="caution">
    <text evidence="20">The sequence shown here is derived from an EMBL/GenBank/DDBJ whole genome shotgun (WGS) entry which is preliminary data.</text>
</comment>
<dbReference type="SMART" id="SM00802">
    <property type="entry name" value="UME"/>
    <property type="match status" value="1"/>
</dbReference>
<evidence type="ECO:0000256" key="16">
    <source>
        <dbReference type="SAM" id="MobiDB-lite"/>
    </source>
</evidence>
<dbReference type="GO" id="GO:0005634">
    <property type="term" value="C:nucleus"/>
    <property type="evidence" value="ECO:0007669"/>
    <property type="project" value="UniProtKB-SubCell"/>
</dbReference>
<dbReference type="PROSITE" id="PS51190">
    <property type="entry name" value="FATC"/>
    <property type="match status" value="1"/>
</dbReference>
<keyword evidence="5" id="KW-0723">Serine/threonine-protein kinase</keyword>
<dbReference type="InterPro" id="IPR003151">
    <property type="entry name" value="PIK-rel_kinase_FAT"/>
</dbReference>
<keyword evidence="9 20" id="KW-0418">Kinase</keyword>
<dbReference type="PROSITE" id="PS50290">
    <property type="entry name" value="PI3_4_KINASE_3"/>
    <property type="match status" value="1"/>
</dbReference>
<evidence type="ECO:0000313" key="21">
    <source>
        <dbReference type="Proteomes" id="UP001309876"/>
    </source>
</evidence>
<comment type="catalytic activity">
    <reaction evidence="15">
        <text>L-seryl-[protein] + ATP = O-phospho-L-seryl-[protein] + ADP + H(+)</text>
        <dbReference type="Rhea" id="RHEA:17989"/>
        <dbReference type="Rhea" id="RHEA-COMP:9863"/>
        <dbReference type="Rhea" id="RHEA-COMP:11604"/>
        <dbReference type="ChEBI" id="CHEBI:15378"/>
        <dbReference type="ChEBI" id="CHEBI:29999"/>
        <dbReference type="ChEBI" id="CHEBI:30616"/>
        <dbReference type="ChEBI" id="CHEBI:83421"/>
        <dbReference type="ChEBI" id="CHEBI:456216"/>
        <dbReference type="EC" id="2.7.11.1"/>
    </reaction>
</comment>
<keyword evidence="7" id="KW-0547">Nucleotide-binding</keyword>
<dbReference type="Pfam" id="PF08064">
    <property type="entry name" value="UME"/>
    <property type="match status" value="1"/>
</dbReference>
<keyword evidence="21" id="KW-1185">Reference proteome</keyword>
<dbReference type="Pfam" id="PF02259">
    <property type="entry name" value="FAT"/>
    <property type="match status" value="1"/>
</dbReference>
<evidence type="ECO:0000256" key="13">
    <source>
        <dbReference type="ARBA" id="ARBA00025079"/>
    </source>
</evidence>
<dbReference type="SUPFAM" id="SSF56112">
    <property type="entry name" value="Protein kinase-like (PK-like)"/>
    <property type="match status" value="1"/>
</dbReference>
<evidence type="ECO:0000256" key="6">
    <source>
        <dbReference type="ARBA" id="ARBA00022679"/>
    </source>
</evidence>
<dbReference type="InterPro" id="IPR050517">
    <property type="entry name" value="DDR_Repair_Kinase"/>
</dbReference>
<keyword evidence="8" id="KW-0227">DNA damage</keyword>
<dbReference type="InterPro" id="IPR011990">
    <property type="entry name" value="TPR-like_helical_dom_sf"/>
</dbReference>
<dbReference type="InterPro" id="IPR016024">
    <property type="entry name" value="ARM-type_fold"/>
</dbReference>
<dbReference type="Gene3D" id="1.10.1070.11">
    <property type="entry name" value="Phosphatidylinositol 3-/4-kinase, catalytic domain"/>
    <property type="match status" value="1"/>
</dbReference>
<keyword evidence="6 20" id="KW-0808">Transferase</keyword>
<dbReference type="Pfam" id="PF23593">
    <property type="entry name" value="HEAT_ATR"/>
    <property type="match status" value="1"/>
</dbReference>
<feature type="region of interest" description="Disordered" evidence="16">
    <location>
        <begin position="200"/>
        <end position="221"/>
    </location>
</feature>
<evidence type="ECO:0000256" key="14">
    <source>
        <dbReference type="ARBA" id="ARBA00047899"/>
    </source>
</evidence>
<dbReference type="EC" id="2.7.11.1" evidence="4"/>
<evidence type="ECO:0000256" key="7">
    <source>
        <dbReference type="ARBA" id="ARBA00022741"/>
    </source>
</evidence>
<evidence type="ECO:0000256" key="3">
    <source>
        <dbReference type="ARBA" id="ARBA00011370"/>
    </source>
</evidence>
<feature type="domain" description="FATC" evidence="19">
    <location>
        <begin position="2152"/>
        <end position="2184"/>
    </location>
</feature>
<comment type="similarity">
    <text evidence="2">Belongs to the PI3/PI4-kinase family. ATM subfamily.</text>
</comment>
<evidence type="ECO:0000256" key="10">
    <source>
        <dbReference type="ARBA" id="ARBA00022840"/>
    </source>
</evidence>
<dbReference type="FunFam" id="1.10.1070.11:FF:000031">
    <property type="entry name" value="Phosphatidyl inositol 3-kinase"/>
    <property type="match status" value="1"/>
</dbReference>
<dbReference type="GO" id="GO:0005694">
    <property type="term" value="C:chromosome"/>
    <property type="evidence" value="ECO:0007669"/>
    <property type="project" value="TreeGrafter"/>
</dbReference>
<dbReference type="GO" id="GO:0006281">
    <property type="term" value="P:DNA repair"/>
    <property type="evidence" value="ECO:0007669"/>
    <property type="project" value="UniProtKB-KW"/>
</dbReference>
<dbReference type="Pfam" id="PF02260">
    <property type="entry name" value="FATC"/>
    <property type="match status" value="1"/>
</dbReference>
<dbReference type="InterPro" id="IPR003152">
    <property type="entry name" value="FATC_dom"/>
</dbReference>
<keyword evidence="10" id="KW-0067">ATP-binding</keyword>
<dbReference type="SUPFAM" id="SSF48452">
    <property type="entry name" value="TPR-like"/>
    <property type="match status" value="1"/>
</dbReference>
<dbReference type="SMART" id="SM00146">
    <property type="entry name" value="PI3Kc"/>
    <property type="match status" value="1"/>
</dbReference>
<reference evidence="20 21" key="1">
    <citation type="submission" date="2023-08" db="EMBL/GenBank/DDBJ databases">
        <title>Black Yeasts Isolated from many extreme environments.</title>
        <authorList>
            <person name="Coleine C."/>
            <person name="Stajich J.E."/>
            <person name="Selbmann L."/>
        </authorList>
    </citation>
    <scope>NUCLEOTIDE SEQUENCE [LARGE SCALE GENOMIC DNA]</scope>
    <source>
        <strain evidence="20 21">CCFEE 5910</strain>
    </source>
</reference>
<evidence type="ECO:0000313" key="20">
    <source>
        <dbReference type="EMBL" id="KAK5087209.1"/>
    </source>
</evidence>
<dbReference type="CDD" id="cd00892">
    <property type="entry name" value="PIKKc_ATR"/>
    <property type="match status" value="1"/>
</dbReference>
<comment type="function">
    <text evidence="13">Serine/threonine protein kinase which activates checkpoint signaling upon genotoxic stresses such as ionizing radiation (IR), ultraviolet light (UV), or DNA replication stalling, thereby acting as a DNA damage sensor. Recognizes the substrate consensus sequence [ST]-Q. Phosphorylates histone H2A to form H2AS128ph (gamma-H2A) at sites of DNA damage, involved in the regulation of DNA damage response mechanism. Required for the control of telomere length and genome stability.</text>
</comment>
<comment type="subcellular location">
    <subcellularLocation>
        <location evidence="1">Nucleus</location>
    </subcellularLocation>
</comment>
<feature type="region of interest" description="Disordered" evidence="16">
    <location>
        <begin position="1"/>
        <end position="22"/>
    </location>
</feature>
<evidence type="ECO:0000256" key="9">
    <source>
        <dbReference type="ARBA" id="ARBA00022777"/>
    </source>
</evidence>
<evidence type="ECO:0000256" key="15">
    <source>
        <dbReference type="ARBA" id="ARBA00048679"/>
    </source>
</evidence>
<dbReference type="GO" id="GO:0000077">
    <property type="term" value="P:DNA damage checkpoint signaling"/>
    <property type="evidence" value="ECO:0007669"/>
    <property type="project" value="TreeGrafter"/>
</dbReference>
<proteinExistence type="inferred from homology"/>
<keyword evidence="11" id="KW-0234">DNA repair</keyword>
<dbReference type="SMART" id="SM01343">
    <property type="entry name" value="FATC"/>
    <property type="match status" value="1"/>
</dbReference>
<dbReference type="GO" id="GO:0000723">
    <property type="term" value="P:telomere maintenance"/>
    <property type="evidence" value="ECO:0007669"/>
    <property type="project" value="TreeGrafter"/>
</dbReference>
<dbReference type="Proteomes" id="UP001309876">
    <property type="component" value="Unassembled WGS sequence"/>
</dbReference>
<evidence type="ECO:0000256" key="1">
    <source>
        <dbReference type="ARBA" id="ARBA00004123"/>
    </source>
</evidence>
<dbReference type="Gene3D" id="3.30.1010.10">
    <property type="entry name" value="Phosphatidylinositol 3-kinase Catalytic Subunit, Chain A, domain 4"/>
    <property type="match status" value="1"/>
</dbReference>
<dbReference type="GO" id="GO:0004674">
    <property type="term" value="F:protein serine/threonine kinase activity"/>
    <property type="evidence" value="ECO:0007669"/>
    <property type="project" value="UniProtKB-KW"/>
</dbReference>
<organism evidence="20 21">
    <name type="scientific">Lithohypha guttulata</name>
    <dbReference type="NCBI Taxonomy" id="1690604"/>
    <lineage>
        <taxon>Eukaryota</taxon>
        <taxon>Fungi</taxon>
        <taxon>Dikarya</taxon>
        <taxon>Ascomycota</taxon>
        <taxon>Pezizomycotina</taxon>
        <taxon>Eurotiomycetes</taxon>
        <taxon>Chaetothyriomycetidae</taxon>
        <taxon>Chaetothyriales</taxon>
        <taxon>Trichomeriaceae</taxon>
        <taxon>Lithohypha</taxon>
    </lineage>
</organism>
<sequence>MALSNGASNARDFQPPPSSMLATHVVNSRGPPRLNAHDFAELLQESLSTNEKGESNIGTDAEVNRKLLNVVLSIGVQPLIEPQTDDPFRRRIDQGRNANQLKDCLDVLNLTLQRTPEIVFQHAGSNTHETENARPIHIVLLAAAVKLVLQSQKVDLSKKCADILQACLNADKNCACGSCGTIVDCYREIIADDKVEAEHDFPDSPRLRKRPRLSTDQQDNAESDTDLVASIAFVVTRQLTGHSVADFDSVAANCSSNFRRLSELKQAEAVQLLGTSACQLARDSRSTTCHFCDTRLPQPHHGAHSTEVEKIIDTLEALQPHLERGNTTRLAALEAYRRVLNHLASSPRLDLTRSVAGRFGLNMLRSSSRDARIKAVNLLQVFLRELPNDAEAITRSNRVAMLEYLQTLWQSGRLVAQEGVVLALFRLATFVGDEELNIVLLRLIEYLGHPNAYIAGLIAAEFVQLAQALQTSMQGLLRPFWRTISVVIVKHITSRPAVAQQVCELLGMNITGLLPIMEEDAVPYLVVTGQVDALQKIASSNNSPMNAFELCVQPNILPKVLAALLAQGYAEPQDKILEMLEKVSEDFGEQKLATWLGINHSKIACELLKLAGDEGHGKSIKALPGLQLLAQLAYRKSPGANAGRRSDWIPSFLETNAWEIVTIFTSVFADSVTREKNVERRRCLMALCEVATLAKGRVSFVIPSICACLRSAMNDDALRDAAYLAWSHMALGLEKEEIGDLLDQTFSITIKHWPDLKSNTRRVGQSVIIHLITKQRAYVQEWIDLLPSLKSIPALATAEKELQGMRQPKDEMSQLQSFIPRLKHETMVVAECAMAELVEVLRAKSDFVQRSLMREQPDPVFAELIRAILDCQVRFEHDREVVLYASQCLGAMGRVDTSRVELAREKLTLTVVTNFAIAAETTDFLMFFMERVVVKEYLSASSLRSKNFLGWALQELLLLCEITPEIAARTRVQGASGRDRQWLNLAEETRLILTPFLTSKFLAPGKRVTEPPEYPIFKPNLPFETWLTALTLDLLTKGPAQNVNFVFDVCWKIVHFSRGVAIASFLLPYAALNLLLNGTAKEIKDFQGEVLCILGQPYHDMDSTNQETVRQCSQSVFDILDYMSTWLQSKRKWFAGAQSRAERGLRDILLDTAVPHIEAVDSLLRSVPPDMITQRSIECRSYARALLHWEEHIHATKDPSDDDYRRLQDIYAQIDEPDGIDGISSCMRVLNVESQILEHRKAGRWQAAQNWYEMQMTESPNDGDVRVNLLHALKESGQYDVLLHHFNGIREKDALIESRLLPFAAEAAWATAQFDTLRHLVDLGKNDDFNLHLGSKLAALSSSSDRTVDGALWFNSTKGLSLNTTSTIAASSDMILRAHVVEDLRLMTCATPETKTKVIEALDRRLDILGTDLNAKHYVLNVHRAIMHLRKDVFDNNDMASSWLTTAKLARKARLPNQAFDAAMRASSLGSQSVIIEQSKLMWLEGRPRKAIKTLEKAIESGAFNASTYLANRDPTLSRSETQEQNDMTAKAHVLLGKWLDQAGQTQSDVIIKTFRKSTEQNRTWERGWYHLGRHYNKILESERQKPPGKESQQFLTGEAARVVIDNFLRALACGNKYLFQTLPKMLTLWLELVSRPELEHDARRGNVKFHEHLAAQRKRIITEVNAYVKKYVERFQPVALYTILPQLVARITYQNQAIHEILQNMIAKVVYSFPQQALWTLMAVTKSIDKTRAQRGLQVINKVVDIQKKVTKNASSTELRAMISNAQRFTDELLRVADYQIEGKVSKISLARDLGFNHKVAPSKLVVPAESCLIPNIPTTMDPANMKAFRAFPNEPVTISSFVDDALVLSSLQKPRKMIVRGSDGHSYAILAKPKDDLRKDQRLMEFDTMINRFLKRDIDAAKRRLYIRTYAVIPLNEECGVIEWVNSLKTMRDVLLKLYRERNVAIDYGKLRTTLDDICATSTDKAKDFTDRVLPFFMPVLRYWFVETFPDPSTWLNARIRYTRSAAVMSIVGHILGLGDRHGENILFEEDNGGVMHVDFNCLFDKGLTFDKPECVPFRLTHNMIDAFGTFGVEGPFRRSCEVTMQLLRNNEDGLMTILETFLHDPTTDFQTAGKRRKGRDPDGLVPDTAEKMLEGVKGKLRGMLVGESVPLSVGGYVEATIKQAADRENLARMYIGWCAFL</sequence>
<dbReference type="Pfam" id="PF25030">
    <property type="entry name" value="M-HEAT_ATR"/>
    <property type="match status" value="1"/>
</dbReference>